<dbReference type="InterPro" id="IPR030482">
    <property type="entry name" value="PDRG1"/>
</dbReference>
<keyword evidence="6" id="KW-1185">Reference proteome</keyword>
<reference evidence="5 6" key="1">
    <citation type="submission" date="2022-05" db="EMBL/GenBank/DDBJ databases">
        <authorList>
            <consortium name="Genoscope - CEA"/>
            <person name="William W."/>
        </authorList>
    </citation>
    <scope>NUCLEOTIDE SEQUENCE [LARGE SCALE GENOMIC DNA]</scope>
</reference>
<dbReference type="CDD" id="cd22860">
    <property type="entry name" value="PDRG1"/>
    <property type="match status" value="1"/>
</dbReference>
<evidence type="ECO:0000256" key="4">
    <source>
        <dbReference type="SAM" id="MobiDB-lite"/>
    </source>
</evidence>
<keyword evidence="2" id="KW-0963">Cytoplasm</keyword>
<comment type="subcellular location">
    <subcellularLocation>
        <location evidence="1">Cytoplasm</location>
    </subcellularLocation>
</comment>
<comment type="caution">
    <text evidence="5">The sequence shown here is derived from an EMBL/GenBank/DDBJ whole genome shotgun (WGS) entry which is preliminary data.</text>
</comment>
<evidence type="ECO:0000256" key="1">
    <source>
        <dbReference type="ARBA" id="ARBA00004496"/>
    </source>
</evidence>
<organism evidence="5 6">
    <name type="scientific">Porites evermanni</name>
    <dbReference type="NCBI Taxonomy" id="104178"/>
    <lineage>
        <taxon>Eukaryota</taxon>
        <taxon>Metazoa</taxon>
        <taxon>Cnidaria</taxon>
        <taxon>Anthozoa</taxon>
        <taxon>Hexacorallia</taxon>
        <taxon>Scleractinia</taxon>
        <taxon>Fungiina</taxon>
        <taxon>Poritidae</taxon>
        <taxon>Porites</taxon>
    </lineage>
</organism>
<evidence type="ECO:0000256" key="2">
    <source>
        <dbReference type="ARBA" id="ARBA00022490"/>
    </source>
</evidence>
<evidence type="ECO:0000256" key="3">
    <source>
        <dbReference type="ARBA" id="ARBA00023186"/>
    </source>
</evidence>
<evidence type="ECO:0000313" key="5">
    <source>
        <dbReference type="EMBL" id="CAH3020349.1"/>
    </source>
</evidence>
<feature type="compositionally biased region" description="Polar residues" evidence="4">
    <location>
        <begin position="1"/>
        <end position="11"/>
    </location>
</feature>
<sequence>KDEISRPNQSAPGRICLTRPGKAGTSKVETKIMAERKLASQTLQRFSELEELAEEIMEDKHQIVELDKKRNANREAMRALKKGDTKSAIKSWVCFGNTFMKLPSSNVQEMLQKDQKNLEEEISKLRKDLKPKVSKLHELEGLPEVKGFDLTALTEDDLSNLKP</sequence>
<dbReference type="Proteomes" id="UP001159427">
    <property type="component" value="Unassembled WGS sequence"/>
</dbReference>
<keyword evidence="3" id="KW-0143">Chaperone</keyword>
<name>A0ABN8LSV3_9CNID</name>
<dbReference type="PANTHER" id="PTHR21162">
    <property type="entry name" value="P53 AND DNA DAMAGE-REGULATED PROTEIN"/>
    <property type="match status" value="1"/>
</dbReference>
<feature type="region of interest" description="Disordered" evidence="4">
    <location>
        <begin position="1"/>
        <end position="22"/>
    </location>
</feature>
<accession>A0ABN8LSV3</accession>
<proteinExistence type="predicted"/>
<gene>
    <name evidence="5" type="ORF">PEVE_00006715</name>
</gene>
<dbReference type="PANTHER" id="PTHR21162:SF0">
    <property type="entry name" value="P53 AND DNA DAMAGE-REGULATED PROTEIN 1"/>
    <property type="match status" value="1"/>
</dbReference>
<evidence type="ECO:0000313" key="6">
    <source>
        <dbReference type="Proteomes" id="UP001159427"/>
    </source>
</evidence>
<feature type="non-terminal residue" evidence="5">
    <location>
        <position position="1"/>
    </location>
</feature>
<protein>
    <recommendedName>
        <fullName evidence="7">P53 and DNA damage-regulated protein 1</fullName>
    </recommendedName>
</protein>
<dbReference type="SUPFAM" id="SSF46579">
    <property type="entry name" value="Prefoldin"/>
    <property type="match status" value="1"/>
</dbReference>
<evidence type="ECO:0008006" key="7">
    <source>
        <dbReference type="Google" id="ProtNLM"/>
    </source>
</evidence>
<dbReference type="EMBL" id="CALNXI010000144">
    <property type="protein sequence ID" value="CAH3020349.1"/>
    <property type="molecule type" value="Genomic_DNA"/>
</dbReference>